<organism evidence="1 2">
    <name type="scientific">Suillus subaureus</name>
    <dbReference type="NCBI Taxonomy" id="48587"/>
    <lineage>
        <taxon>Eukaryota</taxon>
        <taxon>Fungi</taxon>
        <taxon>Dikarya</taxon>
        <taxon>Basidiomycota</taxon>
        <taxon>Agaricomycotina</taxon>
        <taxon>Agaricomycetes</taxon>
        <taxon>Agaricomycetidae</taxon>
        <taxon>Boletales</taxon>
        <taxon>Suillineae</taxon>
        <taxon>Suillaceae</taxon>
        <taxon>Suillus</taxon>
    </lineage>
</organism>
<dbReference type="EMBL" id="JABBWG010000029">
    <property type="protein sequence ID" value="KAG1811363.1"/>
    <property type="molecule type" value="Genomic_DNA"/>
</dbReference>
<comment type="caution">
    <text evidence="1">The sequence shown here is derived from an EMBL/GenBank/DDBJ whole genome shotgun (WGS) entry which is preliminary data.</text>
</comment>
<gene>
    <name evidence="1" type="ORF">BJ212DRAFT_1448371</name>
</gene>
<name>A0A9P7E5J4_9AGAM</name>
<dbReference type="PANTHER" id="PTHR33096:SF1">
    <property type="entry name" value="CXC1-LIKE CYSTEINE CLUSTER ASSOCIATED WITH KDZ TRANSPOSASES DOMAIN-CONTAINING PROTEIN"/>
    <property type="match status" value="1"/>
</dbReference>
<dbReference type="Pfam" id="PF18758">
    <property type="entry name" value="KDZ"/>
    <property type="match status" value="1"/>
</dbReference>
<dbReference type="AlphaFoldDB" id="A0A9P7E5J4"/>
<dbReference type="RefSeq" id="XP_041189962.1">
    <property type="nucleotide sequence ID" value="XM_041338534.1"/>
</dbReference>
<dbReference type="OrthoDB" id="3253684at2759"/>
<keyword evidence="2" id="KW-1185">Reference proteome</keyword>
<dbReference type="GeneID" id="64632550"/>
<dbReference type="PANTHER" id="PTHR33096">
    <property type="entry name" value="CXC2 DOMAIN-CONTAINING PROTEIN"/>
    <property type="match status" value="1"/>
</dbReference>
<dbReference type="InterPro" id="IPR040521">
    <property type="entry name" value="KDZ"/>
</dbReference>
<protein>
    <submittedName>
        <fullName evidence="1">Uncharacterized protein</fullName>
    </submittedName>
</protein>
<accession>A0A9P7E5J4</accession>
<sequence length="168" mass="18665">MTDKKCPACFGGVLYGKSTDNGGDIHIVMDGNFHHLHWHSTGNCPPFYDPTYFLPKDFIDQCPPKAHKLVVPDEAIDLCENAYEAADGKKQKAAMDSFDDMGVMALICHHNIPLFFANIDSPSEQQKYSVALLQHLFSLLPPQATIVALYNVGCVLYEILPEDITSHL</sequence>
<evidence type="ECO:0000313" key="1">
    <source>
        <dbReference type="EMBL" id="KAG1811363.1"/>
    </source>
</evidence>
<evidence type="ECO:0000313" key="2">
    <source>
        <dbReference type="Proteomes" id="UP000807769"/>
    </source>
</evidence>
<dbReference type="Proteomes" id="UP000807769">
    <property type="component" value="Unassembled WGS sequence"/>
</dbReference>
<reference evidence="1" key="1">
    <citation type="journal article" date="2020" name="New Phytol.">
        <title>Comparative genomics reveals dynamic genome evolution in host specialist ectomycorrhizal fungi.</title>
        <authorList>
            <person name="Lofgren L.A."/>
            <person name="Nguyen N.H."/>
            <person name="Vilgalys R."/>
            <person name="Ruytinx J."/>
            <person name="Liao H.L."/>
            <person name="Branco S."/>
            <person name="Kuo A."/>
            <person name="LaButti K."/>
            <person name="Lipzen A."/>
            <person name="Andreopoulos W."/>
            <person name="Pangilinan J."/>
            <person name="Riley R."/>
            <person name="Hundley H."/>
            <person name="Na H."/>
            <person name="Barry K."/>
            <person name="Grigoriev I.V."/>
            <person name="Stajich J.E."/>
            <person name="Kennedy P.G."/>
        </authorList>
    </citation>
    <scope>NUCLEOTIDE SEQUENCE</scope>
    <source>
        <strain evidence="1">MN1</strain>
    </source>
</reference>
<proteinExistence type="predicted"/>